<keyword evidence="6" id="KW-0547">Nucleotide-binding</keyword>
<evidence type="ECO:0000256" key="5">
    <source>
        <dbReference type="ARBA" id="ARBA00022723"/>
    </source>
</evidence>
<gene>
    <name evidence="11" type="primary">SELENOO</name>
</gene>
<comment type="similarity">
    <text evidence="2">Belongs to the SELO family.</text>
</comment>
<evidence type="ECO:0000256" key="8">
    <source>
        <dbReference type="ARBA" id="ARBA00022842"/>
    </source>
</evidence>
<sequence length="214" mass="23273">IVLCLPSSVCSYCMSGRSSLERLEFDNVALKKLLLDTSEEPGPRRLIGACFSRVKPKPVVNGSKVMPGSEPAAHCYCGHQFGSFAGQLRDRAACYLGEVKAPNPCVRWEIQVKGAGLTPYSWSGRLHTDGHKAQHSSIREFLCSEAVFALGVPTTRAGSLVTAMWYETCTTEGTPLKRGALLPSASHPPLSASTQRSSRTTQTEWRGMCHSSER</sequence>
<evidence type="ECO:0000256" key="9">
    <source>
        <dbReference type="ARBA" id="ARBA00031547"/>
    </source>
</evidence>
<dbReference type="Ensembl" id="ENSOKIT00005072641.1">
    <property type="protein sequence ID" value="ENSOKIP00005068287.1"/>
    <property type="gene ID" value="ENSOKIG00005029323.1"/>
</dbReference>
<reference evidence="11" key="1">
    <citation type="submission" date="2025-08" db="UniProtKB">
        <authorList>
            <consortium name="Ensembl"/>
        </authorList>
    </citation>
    <scope>IDENTIFICATION</scope>
</reference>
<dbReference type="AlphaFoldDB" id="A0A8C7I6N1"/>
<evidence type="ECO:0000256" key="3">
    <source>
        <dbReference type="ARBA" id="ARBA00022679"/>
    </source>
</evidence>
<keyword evidence="4" id="KW-0548">Nucleotidyltransferase</keyword>
<accession>A0A8C7I6N1</accession>
<feature type="compositionally biased region" description="Low complexity" evidence="10">
    <location>
        <begin position="180"/>
        <end position="203"/>
    </location>
</feature>
<dbReference type="InterPro" id="IPR003846">
    <property type="entry name" value="SelO"/>
</dbReference>
<keyword evidence="8" id="KW-0460">Magnesium</keyword>
<dbReference type="GeneTree" id="ENSGT00390000005508"/>
<dbReference type="Proteomes" id="UP000694557">
    <property type="component" value="Unassembled WGS sequence"/>
</dbReference>
<dbReference type="GO" id="GO:0046872">
    <property type="term" value="F:metal ion binding"/>
    <property type="evidence" value="ECO:0007669"/>
    <property type="project" value="UniProtKB-KW"/>
</dbReference>
<dbReference type="PANTHER" id="PTHR12153:SF15">
    <property type="entry name" value="PROTEIN ADENYLYLTRANSFERASE SELO, MITOCHONDRIAL"/>
    <property type="match status" value="1"/>
</dbReference>
<evidence type="ECO:0000256" key="6">
    <source>
        <dbReference type="ARBA" id="ARBA00022741"/>
    </source>
</evidence>
<keyword evidence="7" id="KW-0067">ATP-binding</keyword>
<keyword evidence="5" id="KW-0479">Metal-binding</keyword>
<evidence type="ECO:0000256" key="2">
    <source>
        <dbReference type="ARBA" id="ARBA00009747"/>
    </source>
</evidence>
<evidence type="ECO:0000256" key="1">
    <source>
        <dbReference type="ARBA" id="ARBA00001946"/>
    </source>
</evidence>
<dbReference type="GO" id="GO:0016779">
    <property type="term" value="F:nucleotidyltransferase activity"/>
    <property type="evidence" value="ECO:0007669"/>
    <property type="project" value="UniProtKB-KW"/>
</dbReference>
<proteinExistence type="inferred from homology"/>
<keyword evidence="12" id="KW-1185">Reference proteome</keyword>
<keyword evidence="3" id="KW-0808">Transferase</keyword>
<dbReference type="PANTHER" id="PTHR12153">
    <property type="entry name" value="SELENOPROTEIN O"/>
    <property type="match status" value="1"/>
</dbReference>
<dbReference type="GO" id="GO:0005524">
    <property type="term" value="F:ATP binding"/>
    <property type="evidence" value="ECO:0007669"/>
    <property type="project" value="UniProtKB-KW"/>
</dbReference>
<comment type="cofactor">
    <cofactor evidence="1">
        <name>Mg(2+)</name>
        <dbReference type="ChEBI" id="CHEBI:18420"/>
    </cofactor>
</comment>
<evidence type="ECO:0000256" key="7">
    <source>
        <dbReference type="ARBA" id="ARBA00022840"/>
    </source>
</evidence>
<name>A0A8C7I6N1_ONCKI</name>
<reference evidence="11" key="2">
    <citation type="submission" date="2025-09" db="UniProtKB">
        <authorList>
            <consortium name="Ensembl"/>
        </authorList>
    </citation>
    <scope>IDENTIFICATION</scope>
</reference>
<organism evidence="11 12">
    <name type="scientific">Oncorhynchus kisutch</name>
    <name type="common">Coho salmon</name>
    <name type="synonym">Salmo kisutch</name>
    <dbReference type="NCBI Taxonomy" id="8019"/>
    <lineage>
        <taxon>Eukaryota</taxon>
        <taxon>Metazoa</taxon>
        <taxon>Chordata</taxon>
        <taxon>Craniata</taxon>
        <taxon>Vertebrata</taxon>
        <taxon>Euteleostomi</taxon>
        <taxon>Actinopterygii</taxon>
        <taxon>Neopterygii</taxon>
        <taxon>Teleostei</taxon>
        <taxon>Protacanthopterygii</taxon>
        <taxon>Salmoniformes</taxon>
        <taxon>Salmonidae</taxon>
        <taxon>Salmoninae</taxon>
        <taxon>Oncorhynchus</taxon>
    </lineage>
</organism>
<evidence type="ECO:0000313" key="12">
    <source>
        <dbReference type="Proteomes" id="UP000694557"/>
    </source>
</evidence>
<evidence type="ECO:0000256" key="10">
    <source>
        <dbReference type="SAM" id="MobiDB-lite"/>
    </source>
</evidence>
<dbReference type="Pfam" id="PF02696">
    <property type="entry name" value="SelO"/>
    <property type="match status" value="1"/>
</dbReference>
<evidence type="ECO:0000256" key="4">
    <source>
        <dbReference type="ARBA" id="ARBA00022695"/>
    </source>
</evidence>
<evidence type="ECO:0000313" key="11">
    <source>
        <dbReference type="Ensembl" id="ENSOKIP00005068287.1"/>
    </source>
</evidence>
<protein>
    <recommendedName>
        <fullName evidence="9">Selenoprotein O</fullName>
    </recommendedName>
</protein>
<feature type="region of interest" description="Disordered" evidence="10">
    <location>
        <begin position="177"/>
        <end position="214"/>
    </location>
</feature>